<gene>
    <name evidence="2" type="ORF">TanjilG_17165</name>
</gene>
<dbReference type="EMBL" id="CM007373">
    <property type="protein sequence ID" value="OIV99355.1"/>
    <property type="molecule type" value="Genomic_DNA"/>
</dbReference>
<feature type="region of interest" description="Disordered" evidence="1">
    <location>
        <begin position="1"/>
        <end position="27"/>
    </location>
</feature>
<protein>
    <submittedName>
        <fullName evidence="2">Uncharacterized protein</fullName>
    </submittedName>
</protein>
<proteinExistence type="predicted"/>
<evidence type="ECO:0000256" key="1">
    <source>
        <dbReference type="SAM" id="MobiDB-lite"/>
    </source>
</evidence>
<keyword evidence="3" id="KW-1185">Reference proteome</keyword>
<sequence length="66" mass="7359">MELFTETKSKNKKNGHTQQSLPPRRGQIKINILKTILKTTASFTHRHQPTSTPTTPPIPSGYTSDA</sequence>
<name>A0A4P1R1D4_LUPAN</name>
<dbReference type="Gramene" id="OIV99355">
    <property type="protein sequence ID" value="OIV99355"/>
    <property type="gene ID" value="TanjilG_17165"/>
</dbReference>
<evidence type="ECO:0000313" key="2">
    <source>
        <dbReference type="EMBL" id="OIV99355.1"/>
    </source>
</evidence>
<reference evidence="2 3" key="1">
    <citation type="journal article" date="2017" name="Plant Biotechnol. J.">
        <title>A comprehensive draft genome sequence for lupin (Lupinus angustifolius), an emerging health food: insights into plant-microbe interactions and legume evolution.</title>
        <authorList>
            <person name="Hane J.K."/>
            <person name="Ming Y."/>
            <person name="Kamphuis L.G."/>
            <person name="Nelson M.N."/>
            <person name="Garg G."/>
            <person name="Atkins C.A."/>
            <person name="Bayer P.E."/>
            <person name="Bravo A."/>
            <person name="Bringans S."/>
            <person name="Cannon S."/>
            <person name="Edwards D."/>
            <person name="Foley R."/>
            <person name="Gao L.L."/>
            <person name="Harrison M.J."/>
            <person name="Huang W."/>
            <person name="Hurgobin B."/>
            <person name="Li S."/>
            <person name="Liu C.W."/>
            <person name="McGrath A."/>
            <person name="Morahan G."/>
            <person name="Murray J."/>
            <person name="Weller J."/>
            <person name="Jian J."/>
            <person name="Singh K.B."/>
        </authorList>
    </citation>
    <scope>NUCLEOTIDE SEQUENCE [LARGE SCALE GENOMIC DNA]</scope>
    <source>
        <strain evidence="3">cv. Tanjil</strain>
        <tissue evidence="2">Whole plant</tissue>
    </source>
</reference>
<evidence type="ECO:0000313" key="3">
    <source>
        <dbReference type="Proteomes" id="UP000188354"/>
    </source>
</evidence>
<organism evidence="2 3">
    <name type="scientific">Lupinus angustifolius</name>
    <name type="common">Narrow-leaved blue lupine</name>
    <dbReference type="NCBI Taxonomy" id="3871"/>
    <lineage>
        <taxon>Eukaryota</taxon>
        <taxon>Viridiplantae</taxon>
        <taxon>Streptophyta</taxon>
        <taxon>Embryophyta</taxon>
        <taxon>Tracheophyta</taxon>
        <taxon>Spermatophyta</taxon>
        <taxon>Magnoliopsida</taxon>
        <taxon>eudicotyledons</taxon>
        <taxon>Gunneridae</taxon>
        <taxon>Pentapetalae</taxon>
        <taxon>rosids</taxon>
        <taxon>fabids</taxon>
        <taxon>Fabales</taxon>
        <taxon>Fabaceae</taxon>
        <taxon>Papilionoideae</taxon>
        <taxon>50 kb inversion clade</taxon>
        <taxon>genistoids sensu lato</taxon>
        <taxon>core genistoids</taxon>
        <taxon>Genisteae</taxon>
        <taxon>Lupinus</taxon>
    </lineage>
</organism>
<dbReference type="AlphaFoldDB" id="A0A4P1R1D4"/>
<accession>A0A4P1R1D4</accession>
<dbReference type="Proteomes" id="UP000188354">
    <property type="component" value="Chromosome LG13"/>
</dbReference>
<feature type="region of interest" description="Disordered" evidence="1">
    <location>
        <begin position="40"/>
        <end position="66"/>
    </location>
</feature>